<dbReference type="AlphaFoldDB" id="A0AAU7E7Q4"/>
<reference evidence="1" key="1">
    <citation type="submission" date="2024-05" db="EMBL/GenBank/DDBJ databases">
        <title>Campylobacter coli isolated from environmental waters in Slovenia.</title>
        <authorList>
            <person name="Zautner A.E."/>
            <person name="Bunk B."/>
            <person name="Riedel T."/>
            <person name="Sproeer C."/>
        </authorList>
    </citation>
    <scope>NUCLEOTIDE SEQUENCE</scope>
    <source>
        <strain evidence="1">CCS1377</strain>
    </source>
</reference>
<dbReference type="Gene3D" id="3.40.50.450">
    <property type="match status" value="1"/>
</dbReference>
<evidence type="ECO:0008006" key="2">
    <source>
        <dbReference type="Google" id="ProtNLM"/>
    </source>
</evidence>
<dbReference type="RefSeq" id="WP_348518529.1">
    <property type="nucleotide sequence ID" value="NZ_CP155620.1"/>
</dbReference>
<gene>
    <name evidence="1" type="ORF">AAH949_08820</name>
</gene>
<accession>A0AAU7E7Q4</accession>
<organism evidence="1">
    <name type="scientific">Campylobacter sp. CCS1377</name>
    <dbReference type="NCBI Taxonomy" id="3158229"/>
    <lineage>
        <taxon>Bacteria</taxon>
        <taxon>Pseudomonadati</taxon>
        <taxon>Campylobacterota</taxon>
        <taxon>Epsilonproteobacteria</taxon>
        <taxon>Campylobacterales</taxon>
        <taxon>Campylobacteraceae</taxon>
        <taxon>Campylobacter</taxon>
    </lineage>
</organism>
<sequence>MIELYGIRETLGVCEEVTEVPEDLIKFAKNKHFIYDKLEKYKKIKPFVAKNGIEVFRGFTDVKTIAQISETNKEFQRDIDKDHKNKIINYVNNSSKSDIYFPEVTLLYSYDVDKNLDELECLKYAIEDLKQINSMETAATMRTFGFAVFKFDIEKDKRLYRLDGNHRIEALLSVAKKGENRMISFCILFVPKNKNYSQEHLYFYLLNSKALPVTSNKIFDLVVKADADELKEFVESDQLLNTLKNTQEAWKDLNEEEKQILISVINEILNQKFDQSIVNIIKDAIYKYYEYKHDNNIKCSLLGAICYLKYKYDRLKIFNEQLKLFNKWIKKFNYNLDNFKNFADLYESFNSYIKTLERVKHIFVAMEYNETYIDLYKDSIEKSIYRIQGSNKRYNFKLMNIMNEKQDDNIIEQIFKNIEEADIIIVDCSTNNNNVLYEYGFAKGLKNKHIILTYNKDWRQSTIDELNKIKQIYESDKSKQEDDKHIEKIINNLEQGCFDIKVNKTNKWTNQMELEDILEKELKIYIRENKYDILDDN</sequence>
<evidence type="ECO:0000313" key="1">
    <source>
        <dbReference type="EMBL" id="XBJ29164.1"/>
    </source>
</evidence>
<dbReference type="EMBL" id="CP155620">
    <property type="protein sequence ID" value="XBJ29164.1"/>
    <property type="molecule type" value="Genomic_DNA"/>
</dbReference>
<proteinExistence type="predicted"/>
<protein>
    <recommendedName>
        <fullName evidence="2">DGQHR domain-containing protein</fullName>
    </recommendedName>
</protein>
<name>A0AAU7E7Q4_9BACT</name>